<sequence length="284" mass="33351">MFLTTALLSAGPISVDPWLRLEADAVYAEAEVPDGDEDVDASAIIGEVTVGATAEFENTEITVSALTEYVEFADPDFTDRFRHRGRIELLHDVNENWEIRLRADRSLRFPSAEYFDIDETELRARVRFEPVLDHRLGAAIRWREREYNDGTNATGDGPRIEGEYRYRFGRYHYFELEARYETIYSDDPRRNYSRQAAAVSYTRPLTDDLRVRPKLAYRETDYPRRIVEGTVYRQDRRWVPEVEFLWWPGDWRMSAEFQYQARQSTEPDRTQSGPRVQVTVAHVF</sequence>
<dbReference type="SUPFAM" id="SSF56935">
    <property type="entry name" value="Porins"/>
    <property type="match status" value="1"/>
</dbReference>
<evidence type="ECO:0000313" key="1">
    <source>
        <dbReference type="EMBL" id="QZD87732.1"/>
    </source>
</evidence>
<protein>
    <recommendedName>
        <fullName evidence="3">DUF481 domain-containing protein</fullName>
    </recommendedName>
</protein>
<accession>A0ABX8ZFG7</accession>
<keyword evidence="2" id="KW-1185">Reference proteome</keyword>
<dbReference type="RefSeq" id="WP_221423269.1">
    <property type="nucleotide sequence ID" value="NZ_CP081297.1"/>
</dbReference>
<proteinExistence type="predicted"/>
<evidence type="ECO:0008006" key="3">
    <source>
        <dbReference type="Google" id="ProtNLM"/>
    </source>
</evidence>
<dbReference type="Proteomes" id="UP000824280">
    <property type="component" value="Chromosome"/>
</dbReference>
<name>A0ABX8ZFG7_9SPHN</name>
<organism evidence="1 2">
    <name type="scientific">Qipengyuania psychrotolerans</name>
    <dbReference type="NCBI Taxonomy" id="2867238"/>
    <lineage>
        <taxon>Bacteria</taxon>
        <taxon>Pseudomonadati</taxon>
        <taxon>Pseudomonadota</taxon>
        <taxon>Alphaproteobacteria</taxon>
        <taxon>Sphingomonadales</taxon>
        <taxon>Erythrobacteraceae</taxon>
        <taxon>Qipengyuania</taxon>
    </lineage>
</organism>
<evidence type="ECO:0000313" key="2">
    <source>
        <dbReference type="Proteomes" id="UP000824280"/>
    </source>
</evidence>
<gene>
    <name evidence="1" type="ORF">K3166_03260</name>
</gene>
<dbReference type="EMBL" id="CP081297">
    <property type="protein sequence ID" value="QZD87732.1"/>
    <property type="molecule type" value="Genomic_DNA"/>
</dbReference>
<reference evidence="1 2" key="1">
    <citation type="submission" date="2021-08" db="EMBL/GenBank/DDBJ databases">
        <title>Comparative Genomics Analysis of the Genus Qipengyuania Reveals Extensive Genetic Diversity and Metabolic Versatility, Including the Description of Fifteen Novel Species.</title>
        <authorList>
            <person name="Liu Y."/>
        </authorList>
    </citation>
    <scope>NUCLEOTIDE SEQUENCE [LARGE SCALE GENOMIC DNA]</scope>
    <source>
        <strain evidence="1 2">1XM2-8</strain>
    </source>
</reference>